<dbReference type="EMBL" id="JALJRB010000010">
    <property type="protein sequence ID" value="MCJ8501054.1"/>
    <property type="molecule type" value="Genomic_DNA"/>
</dbReference>
<name>A0AA41R2R3_9BACT</name>
<protein>
    <submittedName>
        <fullName evidence="2">Uncharacterized protein</fullName>
    </submittedName>
</protein>
<evidence type="ECO:0000313" key="2">
    <source>
        <dbReference type="EMBL" id="MCJ8501054.1"/>
    </source>
</evidence>
<proteinExistence type="predicted"/>
<gene>
    <name evidence="2" type="ORF">MRX98_10765</name>
</gene>
<comment type="caution">
    <text evidence="2">The sequence shown here is derived from an EMBL/GenBank/DDBJ whole genome shotgun (WGS) entry which is preliminary data.</text>
</comment>
<evidence type="ECO:0000256" key="1">
    <source>
        <dbReference type="SAM" id="SignalP"/>
    </source>
</evidence>
<reference evidence="2" key="1">
    <citation type="submission" date="2022-04" db="EMBL/GenBank/DDBJ databases">
        <title>Desulfatitalea alkaliphila sp. nov., a novel anaerobic sulfate-reducing bacterium isolated from terrestrial mud volcano, Taman Peninsula, Russia.</title>
        <authorList>
            <person name="Khomyakova M.A."/>
            <person name="Merkel A.Y."/>
            <person name="Slobodkin A.I."/>
        </authorList>
    </citation>
    <scope>NUCLEOTIDE SEQUENCE</scope>
    <source>
        <strain evidence="2">M08but</strain>
    </source>
</reference>
<sequence>MVSFAHRTVKGATLLLAVALLLSSGLAPLAGANTKGAQLEQIVADIDLLQQQLKDRIDQAGMLHAALAEQRTTLNAEIQVLLRSLKIKELRQTNDHPRLRHNLELLRTIHTYMDELEAKQVLYRTGRDRLSYLRQLARDDIRMIRTVSDLKIDALTTQISMVINRYLPEAHTIQIDPQKVSLLPIESVWQRVKENR</sequence>
<keyword evidence="3" id="KW-1185">Reference proteome</keyword>
<dbReference type="AlphaFoldDB" id="A0AA41R2R3"/>
<dbReference type="Proteomes" id="UP001165427">
    <property type="component" value="Unassembled WGS sequence"/>
</dbReference>
<feature type="chain" id="PRO_5041209138" evidence="1">
    <location>
        <begin position="33"/>
        <end position="196"/>
    </location>
</feature>
<feature type="signal peptide" evidence="1">
    <location>
        <begin position="1"/>
        <end position="32"/>
    </location>
</feature>
<evidence type="ECO:0000313" key="3">
    <source>
        <dbReference type="Proteomes" id="UP001165427"/>
    </source>
</evidence>
<organism evidence="2 3">
    <name type="scientific">Desulfatitalea alkaliphila</name>
    <dbReference type="NCBI Taxonomy" id="2929485"/>
    <lineage>
        <taxon>Bacteria</taxon>
        <taxon>Pseudomonadati</taxon>
        <taxon>Thermodesulfobacteriota</taxon>
        <taxon>Desulfobacteria</taxon>
        <taxon>Desulfobacterales</taxon>
        <taxon>Desulfosarcinaceae</taxon>
        <taxon>Desulfatitalea</taxon>
    </lineage>
</organism>
<dbReference type="RefSeq" id="WP_246907165.1">
    <property type="nucleotide sequence ID" value="NZ_JALJRB010000010.1"/>
</dbReference>
<accession>A0AA41R2R3</accession>
<keyword evidence="1" id="KW-0732">Signal</keyword>